<dbReference type="GO" id="GO:0003677">
    <property type="term" value="F:DNA binding"/>
    <property type="evidence" value="ECO:0007669"/>
    <property type="project" value="InterPro"/>
</dbReference>
<organism evidence="1 2">
    <name type="scientific">Helicobacter magdeburgensis</name>
    <dbReference type="NCBI Taxonomy" id="471858"/>
    <lineage>
        <taxon>Bacteria</taxon>
        <taxon>Pseudomonadati</taxon>
        <taxon>Campylobacterota</taxon>
        <taxon>Epsilonproteobacteria</taxon>
        <taxon>Campylobacterales</taxon>
        <taxon>Helicobacteraceae</taxon>
        <taxon>Helicobacter</taxon>
    </lineage>
</organism>
<keyword evidence="2" id="KW-1185">Reference proteome</keyword>
<proteinExistence type="predicted"/>
<evidence type="ECO:0008006" key="3">
    <source>
        <dbReference type="Google" id="ProtNLM"/>
    </source>
</evidence>
<dbReference type="InterPro" id="IPR018330">
    <property type="entry name" value="RecT_fam"/>
</dbReference>
<accession>A0A4U8T2C9</accession>
<dbReference type="EMBL" id="JRPE02000002">
    <property type="protein sequence ID" value="TLD93464.1"/>
    <property type="molecule type" value="Genomic_DNA"/>
</dbReference>
<protein>
    <recommendedName>
        <fullName evidence="3">Phage recombination protein Bet</fullName>
    </recommendedName>
</protein>
<reference evidence="1 2" key="1">
    <citation type="journal article" date="2014" name="Genome Announc.">
        <title>Draft genome sequences of eight enterohepatic helicobacter species isolated from both laboratory and wild rodents.</title>
        <authorList>
            <person name="Sheh A."/>
            <person name="Shen Z."/>
            <person name="Fox J.G."/>
        </authorList>
    </citation>
    <scope>NUCLEOTIDE SEQUENCE [LARGE SCALE GENOMIC DNA]</scope>
    <source>
        <strain evidence="1 2">MIT 96-1001</strain>
    </source>
</reference>
<comment type="caution">
    <text evidence="1">The sequence shown here is derived from an EMBL/GenBank/DDBJ whole genome shotgun (WGS) entry which is preliminary data.</text>
</comment>
<gene>
    <name evidence="1" type="ORF">LS74_001685</name>
</gene>
<dbReference type="Proteomes" id="UP000029921">
    <property type="component" value="Unassembled WGS sequence"/>
</dbReference>
<dbReference type="GO" id="GO:0006259">
    <property type="term" value="P:DNA metabolic process"/>
    <property type="evidence" value="ECO:0007669"/>
    <property type="project" value="InterPro"/>
</dbReference>
<evidence type="ECO:0000313" key="2">
    <source>
        <dbReference type="Proteomes" id="UP000029921"/>
    </source>
</evidence>
<dbReference type="Pfam" id="PF03837">
    <property type="entry name" value="RecT"/>
    <property type="match status" value="1"/>
</dbReference>
<dbReference type="AlphaFoldDB" id="A0A4U8T2C9"/>
<sequence>MKNQIVSQNQNLVASNEAAKSKAIEYLSSMGLNLPQGQKEQFLELCQLLNLNPFLREIYAVGYKDKFNIIIGYNAYLKRAEMTGKLGHWNHWTEGEGDKMKAVIEIHRKDFTGPFRHEVYLAEYKQDTQIWRTKPVTMIKKVAVAQGFRLAFPTEFGSMPYIQEEYDPEMDQPQPQADPKSFSELKSALEPLGVKLEMKGGLTAKASGAVFNNSAALKSLGFVFDKAQGAWLHNNVSDDIVEAVVEESTGNNFDTFDKLEGYINTCGFKISEVKESANGIYFAKLEVVPGMEADAGKLPEGAIQKGDFFVLNVDALYRAHIGNSQAAEALF</sequence>
<evidence type="ECO:0000313" key="1">
    <source>
        <dbReference type="EMBL" id="TLD93464.1"/>
    </source>
</evidence>
<dbReference type="RefSeq" id="WP_138128713.1">
    <property type="nucleotide sequence ID" value="NZ_JRPE02000002.1"/>
</dbReference>
<name>A0A4U8T2C9_9HELI</name>